<organism evidence="2 3">
    <name type="scientific">Treponema bryantii</name>
    <dbReference type="NCBI Taxonomy" id="163"/>
    <lineage>
        <taxon>Bacteria</taxon>
        <taxon>Pseudomonadati</taxon>
        <taxon>Spirochaetota</taxon>
        <taxon>Spirochaetia</taxon>
        <taxon>Spirochaetales</taxon>
        <taxon>Treponemataceae</taxon>
        <taxon>Treponema</taxon>
    </lineage>
</organism>
<gene>
    <name evidence="2" type="ORF">SAMN04487775_11218</name>
</gene>
<dbReference type="OrthoDB" id="2043705at2"/>
<feature type="transmembrane region" description="Helical" evidence="1">
    <location>
        <begin position="7"/>
        <end position="30"/>
    </location>
</feature>
<feature type="transmembrane region" description="Helical" evidence="1">
    <location>
        <begin position="50"/>
        <end position="71"/>
    </location>
</feature>
<evidence type="ECO:0008006" key="4">
    <source>
        <dbReference type="Google" id="ProtNLM"/>
    </source>
</evidence>
<proteinExistence type="predicted"/>
<evidence type="ECO:0000313" key="2">
    <source>
        <dbReference type="EMBL" id="SFJ03903.1"/>
    </source>
</evidence>
<reference evidence="3" key="1">
    <citation type="submission" date="2016-10" db="EMBL/GenBank/DDBJ databases">
        <authorList>
            <person name="Varghese N."/>
            <person name="Submissions S."/>
        </authorList>
    </citation>
    <scope>NUCLEOTIDE SEQUENCE [LARGE SCALE GENOMIC DNA]</scope>
    <source>
        <strain evidence="3">XBD1002</strain>
    </source>
</reference>
<keyword evidence="1" id="KW-1133">Transmembrane helix</keyword>
<keyword evidence="1" id="KW-0472">Membrane</keyword>
<dbReference type="AlphaFoldDB" id="A0A1I3N3Q9"/>
<protein>
    <recommendedName>
        <fullName evidence="4">FAR-17a/AIG1-like protein</fullName>
    </recommendedName>
</protein>
<keyword evidence="3" id="KW-1185">Reference proteome</keyword>
<keyword evidence="1" id="KW-0812">Transmembrane</keyword>
<accession>A0A1I3N3Q9</accession>
<feature type="transmembrane region" description="Helical" evidence="1">
    <location>
        <begin position="193"/>
        <end position="216"/>
    </location>
</feature>
<sequence>MNKRQKAALVLNVLILAFTIFATISLVIGFKFMQDITVLSEKNFKSFRYFTIQSNLLAAIVALIYIIFKCGPAGKNCEKLPTWLYLLKLAAADAVAFTMFVTVFYLAPTSSKGYFSLFMNSNLFMHLLTPLLCIISFIFFESAEKTPFKFNLAGVIPMALYASFYTPNVLLHLKDGKPDPVYDWYGFLAFGLNTIWIVIPLLVFIAWLLSLGLWALNKRIASK</sequence>
<feature type="transmembrane region" description="Helical" evidence="1">
    <location>
        <begin position="83"/>
        <end position="107"/>
    </location>
</feature>
<name>A0A1I3N3Q9_9SPIR</name>
<dbReference type="RefSeq" id="WP_074933405.1">
    <property type="nucleotide sequence ID" value="NZ_FORI01000012.1"/>
</dbReference>
<evidence type="ECO:0000256" key="1">
    <source>
        <dbReference type="SAM" id="Phobius"/>
    </source>
</evidence>
<feature type="transmembrane region" description="Helical" evidence="1">
    <location>
        <begin position="152"/>
        <end position="173"/>
    </location>
</feature>
<feature type="transmembrane region" description="Helical" evidence="1">
    <location>
        <begin position="123"/>
        <end position="140"/>
    </location>
</feature>
<dbReference type="EMBL" id="FORI01000012">
    <property type="protein sequence ID" value="SFJ03903.1"/>
    <property type="molecule type" value="Genomic_DNA"/>
</dbReference>
<dbReference type="Proteomes" id="UP000182737">
    <property type="component" value="Unassembled WGS sequence"/>
</dbReference>
<evidence type="ECO:0000313" key="3">
    <source>
        <dbReference type="Proteomes" id="UP000182737"/>
    </source>
</evidence>